<dbReference type="Pfam" id="PF14322">
    <property type="entry name" value="SusD-like_3"/>
    <property type="match status" value="1"/>
</dbReference>
<evidence type="ECO:0000256" key="2">
    <source>
        <dbReference type="ARBA" id="ARBA00006275"/>
    </source>
</evidence>
<dbReference type="Proteomes" id="UP000051950">
    <property type="component" value="Unassembled WGS sequence"/>
</dbReference>
<organism evidence="8 9">
    <name type="scientific">Pedobacter ginsenosidimutans</name>
    <dbReference type="NCBI Taxonomy" id="687842"/>
    <lineage>
        <taxon>Bacteria</taxon>
        <taxon>Pseudomonadati</taxon>
        <taxon>Bacteroidota</taxon>
        <taxon>Sphingobacteriia</taxon>
        <taxon>Sphingobacteriales</taxon>
        <taxon>Sphingobacteriaceae</taxon>
        <taxon>Pedobacter</taxon>
    </lineage>
</organism>
<keyword evidence="5" id="KW-0998">Cell outer membrane</keyword>
<dbReference type="InterPro" id="IPR012944">
    <property type="entry name" value="SusD_RagB_dom"/>
</dbReference>
<dbReference type="InterPro" id="IPR033985">
    <property type="entry name" value="SusD-like_N"/>
</dbReference>
<evidence type="ECO:0000256" key="4">
    <source>
        <dbReference type="ARBA" id="ARBA00023136"/>
    </source>
</evidence>
<keyword evidence="4" id="KW-0472">Membrane</keyword>
<feature type="domain" description="RagB/SusD" evidence="6">
    <location>
        <begin position="322"/>
        <end position="457"/>
    </location>
</feature>
<dbReference type="GO" id="GO:0009279">
    <property type="term" value="C:cell outer membrane"/>
    <property type="evidence" value="ECO:0007669"/>
    <property type="project" value="UniProtKB-SubCell"/>
</dbReference>
<name>A0A0T5VQ00_9SPHI</name>
<dbReference type="EMBL" id="LMZQ01000006">
    <property type="protein sequence ID" value="KRT15930.1"/>
    <property type="molecule type" value="Genomic_DNA"/>
</dbReference>
<proteinExistence type="inferred from homology"/>
<dbReference type="Gene3D" id="1.25.40.390">
    <property type="match status" value="1"/>
</dbReference>
<keyword evidence="3" id="KW-0732">Signal</keyword>
<keyword evidence="9" id="KW-1185">Reference proteome</keyword>
<comment type="subcellular location">
    <subcellularLocation>
        <location evidence="1">Cell outer membrane</location>
    </subcellularLocation>
</comment>
<dbReference type="CDD" id="cd08977">
    <property type="entry name" value="SusD"/>
    <property type="match status" value="1"/>
</dbReference>
<protein>
    <recommendedName>
        <fullName evidence="10">Carbohydrate-binding protein SusD</fullName>
    </recommendedName>
</protein>
<sequence>MQFGCKKLISIDYPVNKYTSEQVFSSTSAAVTAMTGVYANFRTMQKNINSGLMADEIKLRQVSQSDVYYINAVTSVDQLNQARWGQLYSSYIYSVNSIIEGITESNSIPEDKKKVLLGEAKFIRGYCYFYLVNLYGDVPLVLTTNFKTNANIKRSSKADVYNQILIDLKEAKANLSPEFLSTDLTTATTERLRPNRGAATALLARVYLYLGMWDQAETEATAVIGDNAHYELLNDLNDVFVKNNREAVWQLQPEKQIDGSTNTVDGQSFIPRDGGEPQFSVSDFLMNAFENNDLRKQKWLSTITYGNEQIPIFYKYKIGSSNAGGIQDQQEYVMVIRFAELFLIRAEARVHKGLLIGANSAESDLNTIRNRAGLLNTTANSSETMLDAIFHERQVELFTEGEQRWLDLKRSGKINEIMTSICQAKGGNWLSYKALMPIPSSEFLLNPSLRGHQNPGYSE</sequence>
<comment type="caution">
    <text evidence="8">The sequence shown here is derived from an EMBL/GenBank/DDBJ whole genome shotgun (WGS) entry which is preliminary data.</text>
</comment>
<evidence type="ECO:0000313" key="9">
    <source>
        <dbReference type="Proteomes" id="UP000051950"/>
    </source>
</evidence>
<evidence type="ECO:0000313" key="8">
    <source>
        <dbReference type="EMBL" id="KRT15930.1"/>
    </source>
</evidence>
<dbReference type="InterPro" id="IPR011990">
    <property type="entry name" value="TPR-like_helical_dom_sf"/>
</dbReference>
<evidence type="ECO:0000256" key="5">
    <source>
        <dbReference type="ARBA" id="ARBA00023237"/>
    </source>
</evidence>
<accession>A0A0T5VQ00</accession>
<feature type="domain" description="SusD-like N-terminal" evidence="7">
    <location>
        <begin position="41"/>
        <end position="208"/>
    </location>
</feature>
<evidence type="ECO:0000259" key="6">
    <source>
        <dbReference type="Pfam" id="PF07980"/>
    </source>
</evidence>
<dbReference type="SUPFAM" id="SSF48452">
    <property type="entry name" value="TPR-like"/>
    <property type="match status" value="1"/>
</dbReference>
<evidence type="ECO:0000256" key="3">
    <source>
        <dbReference type="ARBA" id="ARBA00022729"/>
    </source>
</evidence>
<dbReference type="STRING" id="687842.ASU31_10490"/>
<comment type="similarity">
    <text evidence="2">Belongs to the SusD family.</text>
</comment>
<reference evidence="8 9" key="1">
    <citation type="submission" date="2015-11" db="EMBL/GenBank/DDBJ databases">
        <title>Sequence of Pedobacter ginsenosidimutans.</title>
        <authorList>
            <person name="Carson E."/>
            <person name="Keyser V."/>
            <person name="Newman J."/>
            <person name="Miller J."/>
        </authorList>
    </citation>
    <scope>NUCLEOTIDE SEQUENCE [LARGE SCALE GENOMIC DNA]</scope>
    <source>
        <strain evidence="8 9">KACC 14530</strain>
    </source>
</reference>
<gene>
    <name evidence="8" type="ORF">ASU31_10490</name>
</gene>
<evidence type="ECO:0000256" key="1">
    <source>
        <dbReference type="ARBA" id="ARBA00004442"/>
    </source>
</evidence>
<dbReference type="Pfam" id="PF07980">
    <property type="entry name" value="SusD_RagB"/>
    <property type="match status" value="1"/>
</dbReference>
<evidence type="ECO:0008006" key="10">
    <source>
        <dbReference type="Google" id="ProtNLM"/>
    </source>
</evidence>
<evidence type="ECO:0000259" key="7">
    <source>
        <dbReference type="Pfam" id="PF14322"/>
    </source>
</evidence>
<dbReference type="AlphaFoldDB" id="A0A0T5VQ00"/>